<organism evidence="2 3">
    <name type="scientific">Camelina sativa</name>
    <name type="common">False flax</name>
    <name type="synonym">Myagrum sativum</name>
    <dbReference type="NCBI Taxonomy" id="90675"/>
    <lineage>
        <taxon>Eukaryota</taxon>
        <taxon>Viridiplantae</taxon>
        <taxon>Streptophyta</taxon>
        <taxon>Embryophyta</taxon>
        <taxon>Tracheophyta</taxon>
        <taxon>Spermatophyta</taxon>
        <taxon>Magnoliopsida</taxon>
        <taxon>eudicotyledons</taxon>
        <taxon>Gunneridae</taxon>
        <taxon>Pentapetalae</taxon>
        <taxon>rosids</taxon>
        <taxon>malvids</taxon>
        <taxon>Brassicales</taxon>
        <taxon>Brassicaceae</taxon>
        <taxon>Camelineae</taxon>
        <taxon>Camelina</taxon>
    </lineage>
</organism>
<feature type="region of interest" description="Disordered" evidence="1">
    <location>
        <begin position="1"/>
        <end position="86"/>
    </location>
</feature>
<sequence length="86" mass="9393">MAQFKNSFVAATPSNPQNQAYPNKRPSLMGFVSGGTIGGDMGRTQSQPPPPVAPTQNASLHNSSQEHSQSSENRPRERKRRSGWDN</sequence>
<reference evidence="2" key="1">
    <citation type="journal article" date="2014" name="Nat. Commun.">
        <title>The emerging biofuel crop Camelina sativa retains a highly undifferentiated hexaploid genome structure.</title>
        <authorList>
            <person name="Kagale S."/>
            <person name="Koh C."/>
            <person name="Nixon J."/>
            <person name="Bollina V."/>
            <person name="Clarke W.E."/>
            <person name="Tuteja R."/>
            <person name="Spillane C."/>
            <person name="Robinson S.J."/>
            <person name="Links M.G."/>
            <person name="Clarke C."/>
            <person name="Higgins E.E."/>
            <person name="Huebert T."/>
            <person name="Sharpe A.G."/>
            <person name="Parkin I.A."/>
        </authorList>
    </citation>
    <scope>NUCLEOTIDE SEQUENCE [LARGE SCALE GENOMIC DNA]</scope>
    <source>
        <strain evidence="2">cv. DH55</strain>
    </source>
</reference>
<feature type="compositionally biased region" description="Low complexity" evidence="1">
    <location>
        <begin position="61"/>
        <end position="72"/>
    </location>
</feature>
<evidence type="ECO:0000313" key="3">
    <source>
        <dbReference type="RefSeq" id="XP_010507901.1"/>
    </source>
</evidence>
<protein>
    <submittedName>
        <fullName evidence="3">DEAD-box ATP-dependent RNA helicase 24-like</fullName>
    </submittedName>
</protein>
<feature type="compositionally biased region" description="Gly residues" evidence="1">
    <location>
        <begin position="32"/>
        <end position="41"/>
    </location>
</feature>
<gene>
    <name evidence="3" type="primary">LOC104784563</name>
</gene>
<feature type="compositionally biased region" description="Basic residues" evidence="1">
    <location>
        <begin position="76"/>
        <end position="86"/>
    </location>
</feature>
<name>A0ABM0YYG0_CAMSA</name>
<accession>A0ABM0YYG0</accession>
<proteinExistence type="predicted"/>
<evidence type="ECO:0000313" key="2">
    <source>
        <dbReference type="Proteomes" id="UP000694864"/>
    </source>
</evidence>
<dbReference type="Proteomes" id="UP000694864">
    <property type="component" value="Chromosome 5"/>
</dbReference>
<evidence type="ECO:0000256" key="1">
    <source>
        <dbReference type="SAM" id="MobiDB-lite"/>
    </source>
</evidence>
<keyword evidence="2" id="KW-1185">Reference proteome</keyword>
<reference evidence="3" key="2">
    <citation type="submission" date="2025-08" db="UniProtKB">
        <authorList>
            <consortium name="RefSeq"/>
        </authorList>
    </citation>
    <scope>IDENTIFICATION</scope>
    <source>
        <tissue evidence="3">Leaf</tissue>
    </source>
</reference>
<dbReference type="GeneID" id="104784563"/>
<feature type="compositionally biased region" description="Polar residues" evidence="1">
    <location>
        <begin position="12"/>
        <end position="21"/>
    </location>
</feature>
<dbReference type="RefSeq" id="XP_010507901.1">
    <property type="nucleotide sequence ID" value="XM_010509599.1"/>
</dbReference>